<reference evidence="2 3" key="1">
    <citation type="submission" date="2014-04" db="EMBL/GenBank/DDBJ databases">
        <authorList>
            <consortium name="DOE Joint Genome Institute"/>
            <person name="Kuo A."/>
            <person name="Girlanda M."/>
            <person name="Perotto S."/>
            <person name="Kohler A."/>
            <person name="Nagy L.G."/>
            <person name="Floudas D."/>
            <person name="Copeland A."/>
            <person name="Barry K.W."/>
            <person name="Cichocki N."/>
            <person name="Veneault-Fourrey C."/>
            <person name="LaButti K."/>
            <person name="Lindquist E.A."/>
            <person name="Lipzen A."/>
            <person name="Lundell T."/>
            <person name="Morin E."/>
            <person name="Murat C."/>
            <person name="Sun H."/>
            <person name="Tunlid A."/>
            <person name="Henrissat B."/>
            <person name="Grigoriev I.V."/>
            <person name="Hibbett D.S."/>
            <person name="Martin F."/>
            <person name="Nordberg H.P."/>
            <person name="Cantor M.N."/>
            <person name="Hua S.X."/>
        </authorList>
    </citation>
    <scope>NUCLEOTIDE SEQUENCE [LARGE SCALE GENOMIC DNA]</scope>
    <source>
        <strain evidence="2 3">MUT 4182</strain>
    </source>
</reference>
<evidence type="ECO:0000259" key="1">
    <source>
        <dbReference type="Pfam" id="PF20236"/>
    </source>
</evidence>
<organism evidence="2 3">
    <name type="scientific">Tulasnella calospora MUT 4182</name>
    <dbReference type="NCBI Taxonomy" id="1051891"/>
    <lineage>
        <taxon>Eukaryota</taxon>
        <taxon>Fungi</taxon>
        <taxon>Dikarya</taxon>
        <taxon>Basidiomycota</taxon>
        <taxon>Agaricomycotina</taxon>
        <taxon>Agaricomycetes</taxon>
        <taxon>Cantharellales</taxon>
        <taxon>Tulasnellaceae</taxon>
        <taxon>Tulasnella</taxon>
    </lineage>
</organism>
<dbReference type="InterPro" id="IPR046528">
    <property type="entry name" value="DUF6593"/>
</dbReference>
<dbReference type="EMBL" id="KN822945">
    <property type="protein sequence ID" value="KIO34052.1"/>
    <property type="molecule type" value="Genomic_DNA"/>
</dbReference>
<dbReference type="Proteomes" id="UP000054248">
    <property type="component" value="Unassembled WGS sequence"/>
</dbReference>
<gene>
    <name evidence="2" type="ORF">M407DRAFT_17305</name>
</gene>
<sequence length="185" mass="21600">MSGFDPNTDLVLRWEFDPDEMRKLNIYMTHPGSQEPLKLYYFSTFERQSTYYRWNLITGRYENAGNIEWNTLRNIRLNMGLRSLSIDSMAWKNKNNSRSRRFKALNNVEYKWRPVDADPTNLECVTVSGKKFVALYTSADQTLRVNPRGHPILDDIVVLCLVHLWRRANNFDFQLPEGAEGSSAA</sequence>
<name>A0A0C3MK06_9AGAM</name>
<evidence type="ECO:0000313" key="3">
    <source>
        <dbReference type="Proteomes" id="UP000054248"/>
    </source>
</evidence>
<protein>
    <recommendedName>
        <fullName evidence="1">DUF6593 domain-containing protein</fullName>
    </recommendedName>
</protein>
<dbReference type="AlphaFoldDB" id="A0A0C3MK06"/>
<reference evidence="3" key="2">
    <citation type="submission" date="2015-01" db="EMBL/GenBank/DDBJ databases">
        <title>Evolutionary Origins and Diversification of the Mycorrhizal Mutualists.</title>
        <authorList>
            <consortium name="DOE Joint Genome Institute"/>
            <consortium name="Mycorrhizal Genomics Consortium"/>
            <person name="Kohler A."/>
            <person name="Kuo A."/>
            <person name="Nagy L.G."/>
            <person name="Floudas D."/>
            <person name="Copeland A."/>
            <person name="Barry K.W."/>
            <person name="Cichocki N."/>
            <person name="Veneault-Fourrey C."/>
            <person name="LaButti K."/>
            <person name="Lindquist E.A."/>
            <person name="Lipzen A."/>
            <person name="Lundell T."/>
            <person name="Morin E."/>
            <person name="Murat C."/>
            <person name="Riley R."/>
            <person name="Ohm R."/>
            <person name="Sun H."/>
            <person name="Tunlid A."/>
            <person name="Henrissat B."/>
            <person name="Grigoriev I.V."/>
            <person name="Hibbett D.S."/>
            <person name="Martin F."/>
        </authorList>
    </citation>
    <scope>NUCLEOTIDE SEQUENCE [LARGE SCALE GENOMIC DNA]</scope>
    <source>
        <strain evidence="3">MUT 4182</strain>
    </source>
</reference>
<proteinExistence type="predicted"/>
<keyword evidence="3" id="KW-1185">Reference proteome</keyword>
<feature type="domain" description="DUF6593" evidence="1">
    <location>
        <begin position="39"/>
        <end position="162"/>
    </location>
</feature>
<evidence type="ECO:0000313" key="2">
    <source>
        <dbReference type="EMBL" id="KIO34052.1"/>
    </source>
</evidence>
<accession>A0A0C3MK06</accession>
<dbReference type="Pfam" id="PF20236">
    <property type="entry name" value="DUF6593"/>
    <property type="match status" value="1"/>
</dbReference>
<dbReference type="OrthoDB" id="3132420at2759"/>
<dbReference type="HOGENOM" id="CLU_118681_0_0_1"/>